<evidence type="ECO:0000313" key="2">
    <source>
        <dbReference type="Proteomes" id="UP001580407"/>
    </source>
</evidence>
<evidence type="ECO:0008006" key="3">
    <source>
        <dbReference type="Google" id="ProtNLM"/>
    </source>
</evidence>
<dbReference type="Proteomes" id="UP001580407">
    <property type="component" value="Unassembled WGS sequence"/>
</dbReference>
<gene>
    <name evidence="1" type="ORF">ACE3NQ_12540</name>
</gene>
<keyword evidence="2" id="KW-1185">Reference proteome</keyword>
<dbReference type="EMBL" id="JBHILM010000012">
    <property type="protein sequence ID" value="MFB5681743.1"/>
    <property type="molecule type" value="Genomic_DNA"/>
</dbReference>
<reference evidence="1 2" key="1">
    <citation type="submission" date="2024-09" db="EMBL/GenBank/DDBJ databases">
        <authorList>
            <person name="Ruan L."/>
        </authorList>
    </citation>
    <scope>NUCLEOTIDE SEQUENCE [LARGE SCALE GENOMIC DNA]</scope>
    <source>
        <strain evidence="1 2">D33</strain>
    </source>
</reference>
<name>A0ABV5B7R3_9BACL</name>
<dbReference type="RefSeq" id="WP_375525524.1">
    <property type="nucleotide sequence ID" value="NZ_JBHILM010000012.1"/>
</dbReference>
<organism evidence="1 2">
    <name type="scientific">Paenibacillus terreus</name>
    <dbReference type="NCBI Taxonomy" id="1387834"/>
    <lineage>
        <taxon>Bacteria</taxon>
        <taxon>Bacillati</taxon>
        <taxon>Bacillota</taxon>
        <taxon>Bacilli</taxon>
        <taxon>Bacillales</taxon>
        <taxon>Paenibacillaceae</taxon>
        <taxon>Paenibacillus</taxon>
    </lineage>
</organism>
<proteinExistence type="predicted"/>
<comment type="caution">
    <text evidence="1">The sequence shown here is derived from an EMBL/GenBank/DDBJ whole genome shotgun (WGS) entry which is preliminary data.</text>
</comment>
<accession>A0ABV5B7R3</accession>
<evidence type="ECO:0000313" key="1">
    <source>
        <dbReference type="EMBL" id="MFB5681743.1"/>
    </source>
</evidence>
<sequence length="237" mass="28243">MDTTIFSGYSYPLHIIMSHYFVNNKTYEYNTALYIDLDDFHKLDLKMYENFFKNVQVHKHEDYYQVSLINLELGPRWDIQKLVRSRQLPEEYIYWAELFTLFDTLEDYDPFDDRYADIVIYDREKEDHGHKSVPASLSNPLIKLLLMRYWEGQKDGLDFVVFATPICKLDDKLRVSIVQYFQPAFDRICVTALVKHDQVWFTSVRLQKPRFDLQAIAGLDSISMIDLLLLESHEFNP</sequence>
<protein>
    <recommendedName>
        <fullName evidence="3">Papain-like cysteine peptidase</fullName>
    </recommendedName>
</protein>